<dbReference type="InterPro" id="IPR004254">
    <property type="entry name" value="AdipoR/HlyIII-related"/>
</dbReference>
<name>A0A402CSD1_9BACT</name>
<keyword evidence="6" id="KW-0472">Membrane</keyword>
<dbReference type="AlphaFoldDB" id="A0A402CSD1"/>
<comment type="similarity">
    <text evidence="2">Belongs to the UPF0073 (Hly-III) family.</text>
</comment>
<dbReference type="RefSeq" id="WP_119320267.1">
    <property type="nucleotide sequence ID" value="NZ_AP025739.1"/>
</dbReference>
<dbReference type="PANTHER" id="PTHR20855">
    <property type="entry name" value="ADIPOR/PROGESTIN RECEPTOR-RELATED"/>
    <property type="match status" value="1"/>
</dbReference>
<evidence type="ECO:0000256" key="6">
    <source>
        <dbReference type="ARBA" id="ARBA00023136"/>
    </source>
</evidence>
<protein>
    <submittedName>
        <fullName evidence="7">Hemolysin III</fullName>
    </submittedName>
</protein>
<evidence type="ECO:0000256" key="1">
    <source>
        <dbReference type="ARBA" id="ARBA00004651"/>
    </source>
</evidence>
<dbReference type="GO" id="GO:0005886">
    <property type="term" value="C:plasma membrane"/>
    <property type="evidence" value="ECO:0007669"/>
    <property type="project" value="UniProtKB-SubCell"/>
</dbReference>
<dbReference type="Pfam" id="PF03006">
    <property type="entry name" value="HlyIII"/>
    <property type="match status" value="1"/>
</dbReference>
<dbReference type="Proteomes" id="UP000287394">
    <property type="component" value="Chromosome"/>
</dbReference>
<dbReference type="OrthoDB" id="9813689at2"/>
<keyword evidence="8" id="KW-1185">Reference proteome</keyword>
<proteinExistence type="inferred from homology"/>
<evidence type="ECO:0000313" key="8">
    <source>
        <dbReference type="Proteomes" id="UP000287394"/>
    </source>
</evidence>
<organism evidence="7 8">
    <name type="scientific">Capsulimonas corticalis</name>
    <dbReference type="NCBI Taxonomy" id="2219043"/>
    <lineage>
        <taxon>Bacteria</taxon>
        <taxon>Bacillati</taxon>
        <taxon>Armatimonadota</taxon>
        <taxon>Armatimonadia</taxon>
        <taxon>Capsulimonadales</taxon>
        <taxon>Capsulimonadaceae</taxon>
        <taxon>Capsulimonas</taxon>
    </lineage>
</organism>
<evidence type="ECO:0000256" key="3">
    <source>
        <dbReference type="ARBA" id="ARBA00022475"/>
    </source>
</evidence>
<reference evidence="7 8" key="1">
    <citation type="journal article" date="2019" name="Int. J. Syst. Evol. Microbiol.">
        <title>Capsulimonas corticalis gen. nov., sp. nov., an aerobic capsulated bacterium, of a novel bacterial order, Capsulimonadales ord. nov., of the class Armatimonadia of the phylum Armatimonadetes.</title>
        <authorList>
            <person name="Li J."/>
            <person name="Kudo C."/>
            <person name="Tonouchi A."/>
        </authorList>
    </citation>
    <scope>NUCLEOTIDE SEQUENCE [LARGE SCALE GENOMIC DNA]</scope>
    <source>
        <strain evidence="7 8">AX-7</strain>
    </source>
</reference>
<accession>A0A402CSD1</accession>
<evidence type="ECO:0000256" key="4">
    <source>
        <dbReference type="ARBA" id="ARBA00022692"/>
    </source>
</evidence>
<evidence type="ECO:0000256" key="5">
    <source>
        <dbReference type="ARBA" id="ARBA00022989"/>
    </source>
</evidence>
<evidence type="ECO:0000256" key="2">
    <source>
        <dbReference type="ARBA" id="ARBA00008488"/>
    </source>
</evidence>
<dbReference type="NCBIfam" id="TIGR01065">
    <property type="entry name" value="hlyIII"/>
    <property type="match status" value="1"/>
</dbReference>
<dbReference type="GO" id="GO:0140911">
    <property type="term" value="F:pore-forming activity"/>
    <property type="evidence" value="ECO:0007669"/>
    <property type="project" value="InterPro"/>
</dbReference>
<dbReference type="KEGG" id="ccot:CCAX7_003770"/>
<keyword evidence="3" id="KW-1003">Cell membrane</keyword>
<evidence type="ECO:0000313" key="7">
    <source>
        <dbReference type="EMBL" id="BDI28326.1"/>
    </source>
</evidence>
<gene>
    <name evidence="7" type="ORF">CCAX7_003770</name>
</gene>
<dbReference type="EMBL" id="AP025739">
    <property type="protein sequence ID" value="BDI28326.1"/>
    <property type="molecule type" value="Genomic_DNA"/>
</dbReference>
<keyword evidence="5" id="KW-1133">Transmembrane helix</keyword>
<keyword evidence="4" id="KW-0812">Transmembrane</keyword>
<dbReference type="InterPro" id="IPR005744">
    <property type="entry name" value="Hy-lIII"/>
</dbReference>
<dbReference type="PANTHER" id="PTHR20855:SF3">
    <property type="entry name" value="LD03007P"/>
    <property type="match status" value="1"/>
</dbReference>
<dbReference type="FunCoup" id="A0A402CSD1">
    <property type="interactions" value="26"/>
</dbReference>
<comment type="subcellular location">
    <subcellularLocation>
        <location evidence="1">Cell membrane</location>
        <topology evidence="1">Multi-pass membrane protein</topology>
    </subcellularLocation>
</comment>
<sequence length="228" mass="25071">MAEDEPIKPAPVKPKRVNPLREPFSGLSHGAGALLSIAALVILVVLARGRPAHVVSYSIYGATLILLYTASALYHLLRVPPKYADRLMRFDHTAIYLLIAGTYTPVCLLMLRGWRGWAILGAEYGLAVLGICATLFWKSAPEWVRVALYIVMGWLITLALARLRASLPPGIVEWLLAGGLTYTLGAVVFALDRPHLWPGKFSAHDLWHLFVLGGSACHFVMMVRFVTS</sequence>